<keyword evidence="4" id="KW-0472">Membrane</keyword>
<evidence type="ECO:0000256" key="1">
    <source>
        <dbReference type="ARBA" id="ARBA00004370"/>
    </source>
</evidence>
<name>A0A1T4W0W8_9BACT</name>
<keyword evidence="2" id="KW-0479">Metal-binding</keyword>
<evidence type="ECO:0000256" key="3">
    <source>
        <dbReference type="ARBA" id="ARBA00022748"/>
    </source>
</evidence>
<dbReference type="SUPFAM" id="SSF82093">
    <property type="entry name" value="Heme chaperone CcmE"/>
    <property type="match status" value="1"/>
</dbReference>
<dbReference type="GO" id="GO:0005886">
    <property type="term" value="C:plasma membrane"/>
    <property type="evidence" value="ECO:0007669"/>
    <property type="project" value="InterPro"/>
</dbReference>
<gene>
    <name evidence="5" type="ORF">SAMN02745704_00026</name>
</gene>
<dbReference type="InterPro" id="IPR036127">
    <property type="entry name" value="CcmE-like_sf"/>
</dbReference>
<dbReference type="EMBL" id="FUYC01000001">
    <property type="protein sequence ID" value="SKA70890.1"/>
    <property type="molecule type" value="Genomic_DNA"/>
</dbReference>
<dbReference type="Gene3D" id="2.40.50.140">
    <property type="entry name" value="Nucleic acid-binding proteins"/>
    <property type="match status" value="1"/>
</dbReference>
<protein>
    <submittedName>
        <fullName evidence="5">Cytochrome c-type biogenesis protein CcmE</fullName>
    </submittedName>
</protein>
<comment type="subcellular location">
    <subcellularLocation>
        <location evidence="1">Membrane</location>
    </subcellularLocation>
</comment>
<sequence length="138" mass="14841">MSAQNSKGVYIAAFALLLGGLGYLIVTGLSQGATPTLSVAQAASMDVEELRHVRLFGTVLPEDIEQRSDNLGVAFHVADNTGASVSMRVEYRGSVPDTFAAGSEVIIKGDWDEQAEVFRATQLTTKCPSKYEEKREEG</sequence>
<accession>A0A1T4W0W8</accession>
<evidence type="ECO:0000313" key="5">
    <source>
        <dbReference type="EMBL" id="SKA70890.1"/>
    </source>
</evidence>
<dbReference type="STRING" id="1121449.SAMN02745704_00026"/>
<keyword evidence="6" id="KW-1185">Reference proteome</keyword>
<dbReference type="AlphaFoldDB" id="A0A1T4W0W8"/>
<evidence type="ECO:0000313" key="6">
    <source>
        <dbReference type="Proteomes" id="UP000190027"/>
    </source>
</evidence>
<keyword evidence="2" id="KW-0349">Heme</keyword>
<dbReference type="GO" id="GO:0017004">
    <property type="term" value="P:cytochrome complex assembly"/>
    <property type="evidence" value="ECO:0007669"/>
    <property type="project" value="UniProtKB-KW"/>
</dbReference>
<keyword evidence="2" id="KW-0408">Iron</keyword>
<organism evidence="5 6">
    <name type="scientific">Paucidesulfovibrio gracilis DSM 16080</name>
    <dbReference type="NCBI Taxonomy" id="1121449"/>
    <lineage>
        <taxon>Bacteria</taxon>
        <taxon>Pseudomonadati</taxon>
        <taxon>Thermodesulfobacteriota</taxon>
        <taxon>Desulfovibrionia</taxon>
        <taxon>Desulfovibrionales</taxon>
        <taxon>Desulfovibrionaceae</taxon>
        <taxon>Paucidesulfovibrio</taxon>
    </lineage>
</organism>
<reference evidence="5 6" key="1">
    <citation type="submission" date="2017-02" db="EMBL/GenBank/DDBJ databases">
        <authorList>
            <person name="Peterson S.W."/>
        </authorList>
    </citation>
    <scope>NUCLEOTIDE SEQUENCE [LARGE SCALE GENOMIC DNA]</scope>
    <source>
        <strain evidence="5 6">DSM 16080</strain>
    </source>
</reference>
<evidence type="ECO:0000256" key="4">
    <source>
        <dbReference type="ARBA" id="ARBA00023136"/>
    </source>
</evidence>
<dbReference type="Proteomes" id="UP000190027">
    <property type="component" value="Unassembled WGS sequence"/>
</dbReference>
<dbReference type="RefSeq" id="WP_078715626.1">
    <property type="nucleotide sequence ID" value="NZ_FUYC01000001.1"/>
</dbReference>
<dbReference type="InterPro" id="IPR012340">
    <property type="entry name" value="NA-bd_OB-fold"/>
</dbReference>
<dbReference type="InterPro" id="IPR004329">
    <property type="entry name" value="CcmE"/>
</dbReference>
<proteinExistence type="predicted"/>
<dbReference type="OrthoDB" id="9794828at2"/>
<evidence type="ECO:0000256" key="2">
    <source>
        <dbReference type="ARBA" id="ARBA00022617"/>
    </source>
</evidence>
<keyword evidence="3" id="KW-0201">Cytochrome c-type biogenesis</keyword>
<dbReference type="GO" id="GO:0020037">
    <property type="term" value="F:heme binding"/>
    <property type="evidence" value="ECO:0007669"/>
    <property type="project" value="InterPro"/>
</dbReference>
<dbReference type="Pfam" id="PF03100">
    <property type="entry name" value="CcmE"/>
    <property type="match status" value="1"/>
</dbReference>
<dbReference type="GO" id="GO:0017003">
    <property type="term" value="P:protein-heme linkage"/>
    <property type="evidence" value="ECO:0007669"/>
    <property type="project" value="InterPro"/>
</dbReference>